<gene>
    <name evidence="8" type="ORF">M9458_004593</name>
</gene>
<dbReference type="Proteomes" id="UP001529510">
    <property type="component" value="Unassembled WGS sequence"/>
</dbReference>
<dbReference type="AlphaFoldDB" id="A0ABD0RTP4"/>
<evidence type="ECO:0000256" key="3">
    <source>
        <dbReference type="ARBA" id="ARBA00022679"/>
    </source>
</evidence>
<evidence type="ECO:0000313" key="9">
    <source>
        <dbReference type="Proteomes" id="UP001529510"/>
    </source>
</evidence>
<keyword evidence="4" id="KW-0547">Nucleotide-binding</keyword>
<name>A0ABD0RTP4_CIRMR</name>
<dbReference type="GO" id="GO:0005524">
    <property type="term" value="F:ATP binding"/>
    <property type="evidence" value="ECO:0007669"/>
    <property type="project" value="UniProtKB-KW"/>
</dbReference>
<keyword evidence="3" id="KW-0808">Transferase</keyword>
<feature type="domain" description="Protein kinase" evidence="7">
    <location>
        <begin position="1"/>
        <end position="64"/>
    </location>
</feature>
<dbReference type="InterPro" id="IPR000719">
    <property type="entry name" value="Prot_kinase_dom"/>
</dbReference>
<dbReference type="EC" id="2.7.11.1" evidence="1"/>
<comment type="caution">
    <text evidence="8">The sequence shown here is derived from an EMBL/GenBank/DDBJ whole genome shotgun (WGS) entry which is preliminary data.</text>
</comment>
<dbReference type="PROSITE" id="PS50011">
    <property type="entry name" value="PROTEIN_KINASE_DOM"/>
    <property type="match status" value="1"/>
</dbReference>
<keyword evidence="6" id="KW-0067">ATP-binding</keyword>
<dbReference type="InterPro" id="IPR011009">
    <property type="entry name" value="Kinase-like_dom_sf"/>
</dbReference>
<dbReference type="PANTHER" id="PTHR24346">
    <property type="entry name" value="MAP/MICROTUBULE AFFINITY-REGULATING KINASE"/>
    <property type="match status" value="1"/>
</dbReference>
<organism evidence="8 9">
    <name type="scientific">Cirrhinus mrigala</name>
    <name type="common">Mrigala</name>
    <dbReference type="NCBI Taxonomy" id="683832"/>
    <lineage>
        <taxon>Eukaryota</taxon>
        <taxon>Metazoa</taxon>
        <taxon>Chordata</taxon>
        <taxon>Craniata</taxon>
        <taxon>Vertebrata</taxon>
        <taxon>Euteleostomi</taxon>
        <taxon>Actinopterygii</taxon>
        <taxon>Neopterygii</taxon>
        <taxon>Teleostei</taxon>
        <taxon>Ostariophysi</taxon>
        <taxon>Cypriniformes</taxon>
        <taxon>Cyprinidae</taxon>
        <taxon>Labeoninae</taxon>
        <taxon>Labeonini</taxon>
        <taxon>Cirrhinus</taxon>
    </lineage>
</organism>
<dbReference type="PANTHER" id="PTHR24346:SF51">
    <property type="entry name" value="PAS DOMAIN-CONTAINING SERINE_THREONINE-PROTEIN KINASE"/>
    <property type="match status" value="1"/>
</dbReference>
<evidence type="ECO:0000256" key="5">
    <source>
        <dbReference type="ARBA" id="ARBA00022777"/>
    </source>
</evidence>
<reference evidence="8 9" key="1">
    <citation type="submission" date="2024-05" db="EMBL/GenBank/DDBJ databases">
        <title>Genome sequencing and assembly of Indian major carp, Cirrhinus mrigala (Hamilton, 1822).</title>
        <authorList>
            <person name="Mohindra V."/>
            <person name="Chowdhury L.M."/>
            <person name="Lal K."/>
            <person name="Jena J.K."/>
        </authorList>
    </citation>
    <scope>NUCLEOTIDE SEQUENCE [LARGE SCALE GENOMIC DNA]</scope>
    <source>
        <strain evidence="8">CM1030</strain>
        <tissue evidence="8">Blood</tissue>
    </source>
</reference>
<proteinExistence type="predicted"/>
<evidence type="ECO:0000256" key="1">
    <source>
        <dbReference type="ARBA" id="ARBA00012513"/>
    </source>
</evidence>
<dbReference type="GO" id="GO:0004674">
    <property type="term" value="F:protein serine/threonine kinase activity"/>
    <property type="evidence" value="ECO:0007669"/>
    <property type="project" value="UniProtKB-KW"/>
</dbReference>
<evidence type="ECO:0000256" key="2">
    <source>
        <dbReference type="ARBA" id="ARBA00022527"/>
    </source>
</evidence>
<dbReference type="EMBL" id="JAMKFB020000002">
    <property type="protein sequence ID" value="KAL0201406.1"/>
    <property type="molecule type" value="Genomic_DNA"/>
</dbReference>
<evidence type="ECO:0000256" key="4">
    <source>
        <dbReference type="ARBA" id="ARBA00022741"/>
    </source>
</evidence>
<keyword evidence="9" id="KW-1185">Reference proteome</keyword>
<dbReference type="Gene3D" id="1.10.510.10">
    <property type="entry name" value="Transferase(Phosphotransferase) domain 1"/>
    <property type="match status" value="1"/>
</dbReference>
<keyword evidence="2" id="KW-0723">Serine/threonine-protein kinase</keyword>
<keyword evidence="5" id="KW-0418">Kinase</keyword>
<sequence>DIKDENIIIDSKFHIRLIDFGSAALLEPGKLFYTFCGTLEYCSPEVLQGNPYVLKHHTARLSSI</sequence>
<dbReference type="Pfam" id="PF00069">
    <property type="entry name" value="Pkinase"/>
    <property type="match status" value="1"/>
</dbReference>
<protein>
    <recommendedName>
        <fullName evidence="1">non-specific serine/threonine protein kinase</fullName>
        <ecNumber evidence="1">2.7.11.1</ecNumber>
    </recommendedName>
</protein>
<evidence type="ECO:0000259" key="7">
    <source>
        <dbReference type="PROSITE" id="PS50011"/>
    </source>
</evidence>
<accession>A0ABD0RTP4</accession>
<dbReference type="SUPFAM" id="SSF56112">
    <property type="entry name" value="Protein kinase-like (PK-like)"/>
    <property type="match status" value="1"/>
</dbReference>
<evidence type="ECO:0000313" key="8">
    <source>
        <dbReference type="EMBL" id="KAL0201406.1"/>
    </source>
</evidence>
<evidence type="ECO:0000256" key="6">
    <source>
        <dbReference type="ARBA" id="ARBA00022840"/>
    </source>
</evidence>
<feature type="non-terminal residue" evidence="8">
    <location>
        <position position="1"/>
    </location>
</feature>